<feature type="compositionally biased region" description="Polar residues" evidence="1">
    <location>
        <begin position="80"/>
        <end position="97"/>
    </location>
</feature>
<reference evidence="3" key="1">
    <citation type="submission" date="2006-09" db="EMBL/GenBank/DDBJ databases">
        <title>An insight into the sialotranscriptome of adult Toxorhynchites amboinensis mosquitoes.</title>
        <authorList>
            <person name="Calvo E."/>
            <person name="Pham P.M."/>
            <person name="Ribeiro J.M.C."/>
        </authorList>
    </citation>
    <scope>NUCLEOTIDE SEQUENCE</scope>
    <source>
        <tissue evidence="3">Salivary gland</tissue>
    </source>
</reference>
<feature type="compositionally biased region" description="Basic residues" evidence="1">
    <location>
        <begin position="22"/>
        <end position="41"/>
    </location>
</feature>
<evidence type="ECO:0000256" key="2">
    <source>
        <dbReference type="SAM" id="SignalP"/>
    </source>
</evidence>
<feature type="region of interest" description="Disordered" evidence="1">
    <location>
        <begin position="76"/>
        <end position="97"/>
    </location>
</feature>
<feature type="compositionally biased region" description="Polar residues" evidence="1">
    <location>
        <begin position="46"/>
        <end position="60"/>
    </location>
</feature>
<feature type="chain" id="PRO_5002625022" evidence="2">
    <location>
        <begin position="18"/>
        <end position="97"/>
    </location>
</feature>
<feature type="region of interest" description="Disordered" evidence="1">
    <location>
        <begin position="19"/>
        <end position="62"/>
    </location>
</feature>
<evidence type="ECO:0000313" key="3">
    <source>
        <dbReference type="EMBL" id="ABJ97693.1"/>
    </source>
</evidence>
<organism evidence="3">
    <name type="scientific">Toxorhynchites amboinensis</name>
    <name type="common">Mosquito</name>
    <dbReference type="NCBI Taxonomy" id="46208"/>
    <lineage>
        <taxon>Eukaryota</taxon>
        <taxon>Metazoa</taxon>
        <taxon>Ecdysozoa</taxon>
        <taxon>Arthropoda</taxon>
        <taxon>Hexapoda</taxon>
        <taxon>Insecta</taxon>
        <taxon>Pterygota</taxon>
        <taxon>Neoptera</taxon>
        <taxon>Endopterygota</taxon>
        <taxon>Diptera</taxon>
        <taxon>Nematocera</taxon>
        <taxon>Culicoidea</taxon>
        <taxon>Culicidae</taxon>
        <taxon>Toxorhynchitinae</taxon>
        <taxon>Toxorhynchites</taxon>
    </lineage>
</organism>
<protein>
    <submittedName>
        <fullName evidence="3">Putative salivary serine/proline-rich mucin</fullName>
    </submittedName>
</protein>
<dbReference type="AlphaFoldDB" id="A0FIU8"/>
<sequence>MKLLIVAFAIFVALVVADPHGHGHGHGRGRGRGRGGHRGHHEHPQPDNSTDQQPEVQGLQSPRIWEIIAQEINQAVGEARNSSDAVPTAANSTDEGY</sequence>
<keyword evidence="2" id="KW-0732">Signal</keyword>
<proteinExistence type="evidence at transcript level"/>
<name>A0FIU8_TOXAM</name>
<evidence type="ECO:0000256" key="1">
    <source>
        <dbReference type="SAM" id="MobiDB-lite"/>
    </source>
</evidence>
<feature type="signal peptide" evidence="2">
    <location>
        <begin position="1"/>
        <end position="17"/>
    </location>
</feature>
<dbReference type="EMBL" id="EF011563">
    <property type="protein sequence ID" value="ABJ97693.1"/>
    <property type="molecule type" value="mRNA"/>
</dbReference>
<accession>A0FIU8</accession>